<accession>A0ACC0MEM3</accession>
<name>A0ACC0MEM3_RHOML</name>
<gene>
    <name evidence="1" type="ORF">RHMOL_Rhmol09G0188700</name>
</gene>
<evidence type="ECO:0000313" key="2">
    <source>
        <dbReference type="Proteomes" id="UP001062846"/>
    </source>
</evidence>
<dbReference type="Proteomes" id="UP001062846">
    <property type="component" value="Chromosome 9"/>
</dbReference>
<reference evidence="1" key="1">
    <citation type="submission" date="2022-02" db="EMBL/GenBank/DDBJ databases">
        <title>Plant Genome Project.</title>
        <authorList>
            <person name="Zhang R.-G."/>
        </authorList>
    </citation>
    <scope>NUCLEOTIDE SEQUENCE</scope>
    <source>
        <strain evidence="1">AT1</strain>
    </source>
</reference>
<organism evidence="1 2">
    <name type="scientific">Rhododendron molle</name>
    <name type="common">Chinese azalea</name>
    <name type="synonym">Azalea mollis</name>
    <dbReference type="NCBI Taxonomy" id="49168"/>
    <lineage>
        <taxon>Eukaryota</taxon>
        <taxon>Viridiplantae</taxon>
        <taxon>Streptophyta</taxon>
        <taxon>Embryophyta</taxon>
        <taxon>Tracheophyta</taxon>
        <taxon>Spermatophyta</taxon>
        <taxon>Magnoliopsida</taxon>
        <taxon>eudicotyledons</taxon>
        <taxon>Gunneridae</taxon>
        <taxon>Pentapetalae</taxon>
        <taxon>asterids</taxon>
        <taxon>Ericales</taxon>
        <taxon>Ericaceae</taxon>
        <taxon>Ericoideae</taxon>
        <taxon>Rhodoreae</taxon>
        <taxon>Rhododendron</taxon>
    </lineage>
</organism>
<dbReference type="EMBL" id="CM046396">
    <property type="protein sequence ID" value="KAI8539508.1"/>
    <property type="molecule type" value="Genomic_DNA"/>
</dbReference>
<sequence length="605" mass="67901">MDYARQMFDVMLDKDVFVWNTLIRGYADLGPCQEALMLYRDMHRIGLLPDRYTFPFVVRSCAVLSALREGREAHCNIIKNGFDLDVFVQSSLVTMYSQCGETLSSELVFGEMIVRNIVSWTSMIAGYVQNGLFEKGLGHFREMVASGTRPNAVTLVSVLPACAGLEFFNLGRLIHGYAVKLGVDSDISLTNTLIALHGKCGIVDAAECLFDQMPVRSLVSWNSMIATYEQNNAGGNAIQLFHRMEMEKVEFDYITMVTVISACANLGALNTGKWVHELVRSRGLETNVSISNALIDMYAKCGNIDLARRVFDSLPHKSVVSWTSIIGACASHGHVDDALMLFSKMKQEKIMPNSFTFMAVLTACRHSGLVEEGRKHFESMRKDYSIGPGLEHCACMVDLLGRAGQLAEACEFIHNMPSEPNSDVWGALLGACRIHGNLELAEIVADRLYRLEPQTVSFYVLMANMYSEAGRWEDVARLRKLMEERELKKRIPGHSFVELILYYPLSFPQTTDVSTSNWVKVIAYCDFLRFINTMHPTIVVAIITGIASVTVAFLHLLTDGPEVIVQLHSLERRMDRVERKVGRLETEHVLQGWNGYEEVNQKTLN</sequence>
<evidence type="ECO:0000313" key="1">
    <source>
        <dbReference type="EMBL" id="KAI8539508.1"/>
    </source>
</evidence>
<comment type="caution">
    <text evidence="1">The sequence shown here is derived from an EMBL/GenBank/DDBJ whole genome shotgun (WGS) entry which is preliminary data.</text>
</comment>
<keyword evidence="2" id="KW-1185">Reference proteome</keyword>
<proteinExistence type="predicted"/>
<protein>
    <submittedName>
        <fullName evidence="1">Uncharacterized protein</fullName>
    </submittedName>
</protein>